<evidence type="ECO:0000256" key="3">
    <source>
        <dbReference type="ARBA" id="ARBA00022801"/>
    </source>
</evidence>
<gene>
    <name evidence="6" type="ORF">METZ01_LOCUS231815</name>
</gene>
<dbReference type="PANTHER" id="PTHR11079">
    <property type="entry name" value="CYTOSINE DEAMINASE FAMILY MEMBER"/>
    <property type="match status" value="1"/>
</dbReference>
<sequence length="156" mass="17731">MNSKNNFMLRAIELSINSVNTAGGPFGCVIVKDNKIIAEGSNKVTSSNDPTAHAEIVAIREACKKLNTFNLEKCDIYTSCEPCPMCLSAIYWSHIDNIFYANTRDDAKKINFDDSLIYSEISKKNEDRKIPIKQILRDEALKAFDLWDKKIDKIEY</sequence>
<evidence type="ECO:0000256" key="2">
    <source>
        <dbReference type="ARBA" id="ARBA00022723"/>
    </source>
</evidence>
<name>A0A382GXN7_9ZZZZ</name>
<dbReference type="PROSITE" id="PS51747">
    <property type="entry name" value="CYT_DCMP_DEAMINASES_2"/>
    <property type="match status" value="1"/>
</dbReference>
<dbReference type="InterPro" id="IPR002125">
    <property type="entry name" value="CMP_dCMP_dom"/>
</dbReference>
<proteinExistence type="inferred from homology"/>
<dbReference type="AlphaFoldDB" id="A0A382GXN7"/>
<dbReference type="InterPro" id="IPR016192">
    <property type="entry name" value="APOBEC/CMP_deaminase_Zn-bd"/>
</dbReference>
<reference evidence="6" key="1">
    <citation type="submission" date="2018-05" db="EMBL/GenBank/DDBJ databases">
        <authorList>
            <person name="Lanie J.A."/>
            <person name="Ng W.-L."/>
            <person name="Kazmierczak K.M."/>
            <person name="Andrzejewski T.M."/>
            <person name="Davidsen T.M."/>
            <person name="Wayne K.J."/>
            <person name="Tettelin H."/>
            <person name="Glass J.I."/>
            <person name="Rusch D."/>
            <person name="Podicherti R."/>
            <person name="Tsui H.-C.T."/>
            <person name="Winkler M.E."/>
        </authorList>
    </citation>
    <scope>NUCLEOTIDE SEQUENCE</scope>
</reference>
<protein>
    <recommendedName>
        <fullName evidence="5">CMP/dCMP-type deaminase domain-containing protein</fullName>
    </recommendedName>
</protein>
<dbReference type="FunFam" id="3.40.140.10:FF:000011">
    <property type="entry name" value="tRNA-specific adenosine deaminase"/>
    <property type="match status" value="1"/>
</dbReference>
<accession>A0A382GXN7</accession>
<comment type="similarity">
    <text evidence="1">Belongs to the cytidine and deoxycytidylate deaminase family.</text>
</comment>
<evidence type="ECO:0000313" key="6">
    <source>
        <dbReference type="EMBL" id="SVB78961.1"/>
    </source>
</evidence>
<dbReference type="PANTHER" id="PTHR11079:SF161">
    <property type="entry name" value="CMP_DCMP-TYPE DEAMINASE DOMAIN-CONTAINING PROTEIN"/>
    <property type="match status" value="1"/>
</dbReference>
<dbReference type="GO" id="GO:0008270">
    <property type="term" value="F:zinc ion binding"/>
    <property type="evidence" value="ECO:0007669"/>
    <property type="project" value="InterPro"/>
</dbReference>
<dbReference type="CDD" id="cd01285">
    <property type="entry name" value="nucleoside_deaminase"/>
    <property type="match status" value="1"/>
</dbReference>
<evidence type="ECO:0000256" key="1">
    <source>
        <dbReference type="ARBA" id="ARBA00006576"/>
    </source>
</evidence>
<dbReference type="Gene3D" id="3.40.140.10">
    <property type="entry name" value="Cytidine Deaminase, domain 2"/>
    <property type="match status" value="1"/>
</dbReference>
<dbReference type="SUPFAM" id="SSF53927">
    <property type="entry name" value="Cytidine deaminase-like"/>
    <property type="match status" value="1"/>
</dbReference>
<dbReference type="EMBL" id="UINC01057614">
    <property type="protein sequence ID" value="SVB78961.1"/>
    <property type="molecule type" value="Genomic_DNA"/>
</dbReference>
<keyword evidence="2" id="KW-0479">Metal-binding</keyword>
<organism evidence="6">
    <name type="scientific">marine metagenome</name>
    <dbReference type="NCBI Taxonomy" id="408172"/>
    <lineage>
        <taxon>unclassified sequences</taxon>
        <taxon>metagenomes</taxon>
        <taxon>ecological metagenomes</taxon>
    </lineage>
</organism>
<dbReference type="PROSITE" id="PS00903">
    <property type="entry name" value="CYT_DCMP_DEAMINASES_1"/>
    <property type="match status" value="1"/>
</dbReference>
<evidence type="ECO:0000256" key="4">
    <source>
        <dbReference type="ARBA" id="ARBA00022833"/>
    </source>
</evidence>
<evidence type="ECO:0000259" key="5">
    <source>
        <dbReference type="PROSITE" id="PS51747"/>
    </source>
</evidence>
<feature type="domain" description="CMP/dCMP-type deaminase" evidence="5">
    <location>
        <begin position="2"/>
        <end position="123"/>
    </location>
</feature>
<keyword evidence="4" id="KW-0862">Zinc</keyword>
<dbReference type="GO" id="GO:0006152">
    <property type="term" value="P:purine nucleoside catabolic process"/>
    <property type="evidence" value="ECO:0007669"/>
    <property type="project" value="TreeGrafter"/>
</dbReference>
<dbReference type="InterPro" id="IPR016193">
    <property type="entry name" value="Cytidine_deaminase-like"/>
</dbReference>
<dbReference type="GO" id="GO:0047974">
    <property type="term" value="F:guanosine deaminase activity"/>
    <property type="evidence" value="ECO:0007669"/>
    <property type="project" value="TreeGrafter"/>
</dbReference>
<keyword evidence="3" id="KW-0378">Hydrolase</keyword>
<dbReference type="Pfam" id="PF00383">
    <property type="entry name" value="dCMP_cyt_deam_1"/>
    <property type="match status" value="1"/>
</dbReference>